<name>A0A9N9P129_9GLOM</name>
<reference evidence="2" key="1">
    <citation type="submission" date="2021-06" db="EMBL/GenBank/DDBJ databases">
        <authorList>
            <person name="Kallberg Y."/>
            <person name="Tangrot J."/>
            <person name="Rosling A."/>
        </authorList>
    </citation>
    <scope>NUCLEOTIDE SEQUENCE</scope>
    <source>
        <strain evidence="2">MA453B</strain>
    </source>
</reference>
<evidence type="ECO:0000313" key="3">
    <source>
        <dbReference type="Proteomes" id="UP000789405"/>
    </source>
</evidence>
<evidence type="ECO:0000313" key="2">
    <source>
        <dbReference type="EMBL" id="CAG8782363.1"/>
    </source>
</evidence>
<comment type="caution">
    <text evidence="2">The sequence shown here is derived from an EMBL/GenBank/DDBJ whole genome shotgun (WGS) entry which is preliminary data.</text>
</comment>
<dbReference type="Proteomes" id="UP000789405">
    <property type="component" value="Unassembled WGS sequence"/>
</dbReference>
<dbReference type="EMBL" id="CAJVPY010022290">
    <property type="protein sequence ID" value="CAG8782363.1"/>
    <property type="molecule type" value="Genomic_DNA"/>
</dbReference>
<keyword evidence="3" id="KW-1185">Reference proteome</keyword>
<organism evidence="2 3">
    <name type="scientific">Dentiscutata erythropus</name>
    <dbReference type="NCBI Taxonomy" id="1348616"/>
    <lineage>
        <taxon>Eukaryota</taxon>
        <taxon>Fungi</taxon>
        <taxon>Fungi incertae sedis</taxon>
        <taxon>Mucoromycota</taxon>
        <taxon>Glomeromycotina</taxon>
        <taxon>Glomeromycetes</taxon>
        <taxon>Diversisporales</taxon>
        <taxon>Gigasporaceae</taxon>
        <taxon>Dentiscutata</taxon>
    </lineage>
</organism>
<accession>A0A9N9P129</accession>
<evidence type="ECO:0000256" key="1">
    <source>
        <dbReference type="SAM" id="MobiDB-lite"/>
    </source>
</evidence>
<dbReference type="AlphaFoldDB" id="A0A9N9P129"/>
<feature type="region of interest" description="Disordered" evidence="1">
    <location>
        <begin position="114"/>
        <end position="167"/>
    </location>
</feature>
<feature type="compositionally biased region" description="Polar residues" evidence="1">
    <location>
        <begin position="114"/>
        <end position="133"/>
    </location>
</feature>
<sequence>MTAQVDTREPTNFATDKSFYAITRVASKKFSSLRRRISGRDSVRNLDVNSLTISNNKQQRAKVNSVQQENFYFAGQRTNYNQKSPKMDKDNVLRKFEESNDSVAQDLQLTNLTNKEIEQSSTNEKPLKRNSSLGKVKNAVKRFASIRQERKRDSEAYHQDGKTNPFE</sequence>
<protein>
    <submittedName>
        <fullName evidence="2">11800_t:CDS:1</fullName>
    </submittedName>
</protein>
<proteinExistence type="predicted"/>
<gene>
    <name evidence="2" type="ORF">DERYTH_LOCUS19796</name>
</gene>
<feature type="compositionally biased region" description="Basic and acidic residues" evidence="1">
    <location>
        <begin position="147"/>
        <end position="161"/>
    </location>
</feature>
<dbReference type="OrthoDB" id="2388667at2759"/>